<dbReference type="Proteomes" id="UP000017133">
    <property type="component" value="Unassembled WGS sequence"/>
</dbReference>
<dbReference type="AlphaFoldDB" id="U7R6Z5"/>
<organism evidence="1 2">
    <name type="scientific">Photorhabdus temperata J3</name>
    <dbReference type="NCBI Taxonomy" id="1389415"/>
    <lineage>
        <taxon>Bacteria</taxon>
        <taxon>Pseudomonadati</taxon>
        <taxon>Pseudomonadota</taxon>
        <taxon>Gammaproteobacteria</taxon>
        <taxon>Enterobacterales</taxon>
        <taxon>Morganellaceae</taxon>
        <taxon>Photorhabdus</taxon>
    </lineage>
</organism>
<dbReference type="PATRIC" id="fig|1389415.4.peg.548"/>
<reference evidence="1 2" key="1">
    <citation type="submission" date="2013-10" db="EMBL/GenBank/DDBJ databases">
        <title>Whole Genome Shotgun Sequence of Photorhabdus temperata J3.</title>
        <authorList>
            <person name="Park G.-S."/>
            <person name="Hong S.-J."/>
            <person name="Shin J.-H."/>
        </authorList>
    </citation>
    <scope>NUCLEOTIDE SEQUENCE [LARGE SCALE GENOMIC DNA]</scope>
    <source>
        <strain evidence="1 2">J3</strain>
    </source>
</reference>
<protein>
    <submittedName>
        <fullName evidence="1">Uncharacterized protein</fullName>
    </submittedName>
</protein>
<dbReference type="EMBL" id="AXDT01000024">
    <property type="protein sequence ID" value="ERT14591.1"/>
    <property type="molecule type" value="Genomic_DNA"/>
</dbReference>
<name>U7R6Z5_PHOTE</name>
<evidence type="ECO:0000313" key="1">
    <source>
        <dbReference type="EMBL" id="ERT14591.1"/>
    </source>
</evidence>
<proteinExistence type="predicted"/>
<accession>U7R6Z5</accession>
<evidence type="ECO:0000313" key="2">
    <source>
        <dbReference type="Proteomes" id="UP000017133"/>
    </source>
</evidence>
<keyword evidence="2" id="KW-1185">Reference proteome</keyword>
<sequence>MKCFYNAFDKPDSLYKKITVTLPVSFSSIMKDLSFSKFQLLCENQRMILSESLSDQVIDIYKNEDKTSLNRCLVLIIKHNIEIFNSNINYYLLDGKELDNELIEIIFNDNEVPISTKVTMIKAVWPSISEVFWDNITINNEILLPLIPHFSEDSIKLSFFTHALENGQLITKVIENCLHYFKNTNYNLITNRSRRAKIPSTDENIRLLNLLKSYDYISSFSNNGE</sequence>
<comment type="caution">
    <text evidence="1">The sequence shown here is derived from an EMBL/GenBank/DDBJ whole genome shotgun (WGS) entry which is preliminary data.</text>
</comment>
<gene>
    <name evidence="1" type="ORF">O185_02790</name>
</gene>